<reference evidence="2" key="1">
    <citation type="journal article" date="2020" name="Nature">
        <title>Giant virus diversity and host interactions through global metagenomics.</title>
        <authorList>
            <person name="Schulz F."/>
            <person name="Roux S."/>
            <person name="Paez-Espino D."/>
            <person name="Jungbluth S."/>
            <person name="Walsh D.A."/>
            <person name="Denef V.J."/>
            <person name="McMahon K.D."/>
            <person name="Konstantinidis K.T."/>
            <person name="Eloe-Fadrosh E.A."/>
            <person name="Kyrpides N.C."/>
            <person name="Woyke T."/>
        </authorList>
    </citation>
    <scope>NUCLEOTIDE SEQUENCE</scope>
    <source>
        <strain evidence="2">GVMAG-S-1062768-28</strain>
    </source>
</reference>
<keyword evidence="1" id="KW-0812">Transmembrane</keyword>
<proteinExistence type="predicted"/>
<name>A0A6C0JSN2_9ZZZZ</name>
<accession>A0A6C0JSN2</accession>
<feature type="transmembrane region" description="Helical" evidence="1">
    <location>
        <begin position="12"/>
        <end position="35"/>
    </location>
</feature>
<keyword evidence="1" id="KW-0472">Membrane</keyword>
<keyword evidence="1" id="KW-1133">Transmembrane helix</keyword>
<sequence length="56" mass="6199">MTPDQDTMIINCMVAVTIVGLGISVIATVVCSRFLHIVNPIRQNPEGDYYFAIKMV</sequence>
<evidence type="ECO:0000313" key="2">
    <source>
        <dbReference type="EMBL" id="QHU08373.1"/>
    </source>
</evidence>
<organism evidence="2">
    <name type="scientific">viral metagenome</name>
    <dbReference type="NCBI Taxonomy" id="1070528"/>
    <lineage>
        <taxon>unclassified sequences</taxon>
        <taxon>metagenomes</taxon>
        <taxon>organismal metagenomes</taxon>
    </lineage>
</organism>
<dbReference type="EMBL" id="MN740696">
    <property type="protein sequence ID" value="QHU08373.1"/>
    <property type="molecule type" value="Genomic_DNA"/>
</dbReference>
<protein>
    <submittedName>
        <fullName evidence="2">Uncharacterized protein</fullName>
    </submittedName>
</protein>
<evidence type="ECO:0000256" key="1">
    <source>
        <dbReference type="SAM" id="Phobius"/>
    </source>
</evidence>
<dbReference type="AlphaFoldDB" id="A0A6C0JSN2"/>